<reference evidence="1 2" key="1">
    <citation type="submission" date="2018-03" db="EMBL/GenBank/DDBJ databases">
        <title>Genomic Encyclopedia of Type Strains, Phase III (KMG-III): the genomes of soil and plant-associated and newly described type strains.</title>
        <authorList>
            <person name="Whitman W."/>
        </authorList>
    </citation>
    <scope>NUCLEOTIDE SEQUENCE [LARGE SCALE GENOMIC DNA]</scope>
    <source>
        <strain evidence="1 2">CGMCC 1.07653</strain>
    </source>
</reference>
<gene>
    <name evidence="1" type="ORF">B0H94_105114</name>
</gene>
<dbReference type="OrthoDB" id="2919900at2"/>
<evidence type="ECO:0000313" key="1">
    <source>
        <dbReference type="EMBL" id="PSL46961.1"/>
    </source>
</evidence>
<organism evidence="1 2">
    <name type="scientific">Salsuginibacillus halophilus</name>
    <dbReference type="NCBI Taxonomy" id="517424"/>
    <lineage>
        <taxon>Bacteria</taxon>
        <taxon>Bacillati</taxon>
        <taxon>Bacillota</taxon>
        <taxon>Bacilli</taxon>
        <taxon>Bacillales</taxon>
        <taxon>Bacillaceae</taxon>
        <taxon>Salsuginibacillus</taxon>
    </lineage>
</organism>
<keyword evidence="2" id="KW-1185">Reference proteome</keyword>
<name>A0A2P8HL81_9BACI</name>
<sequence>MGALQGCSIGFWGGIDNLSHWEETDYDPDDLFNTIFGRIASEPSSTLFVSVNLPGGGTPPNTNNLIRQSVAALLNASHPDINFQLTPQEVITQFQVAWDGGQATRTAQGELFDQLNTLGCPLS</sequence>
<dbReference type="AlphaFoldDB" id="A0A2P8HL81"/>
<accession>A0A2P8HL81</accession>
<comment type="caution">
    <text evidence="1">The sequence shown here is derived from an EMBL/GenBank/DDBJ whole genome shotgun (WGS) entry which is preliminary data.</text>
</comment>
<dbReference type="EMBL" id="PYAV01000005">
    <property type="protein sequence ID" value="PSL46961.1"/>
    <property type="molecule type" value="Genomic_DNA"/>
</dbReference>
<protein>
    <submittedName>
        <fullName evidence="1">Uncharacterized protein</fullName>
    </submittedName>
</protein>
<dbReference type="RefSeq" id="WP_106588287.1">
    <property type="nucleotide sequence ID" value="NZ_PYAV01000005.1"/>
</dbReference>
<evidence type="ECO:0000313" key="2">
    <source>
        <dbReference type="Proteomes" id="UP000242310"/>
    </source>
</evidence>
<proteinExistence type="predicted"/>
<dbReference type="Proteomes" id="UP000242310">
    <property type="component" value="Unassembled WGS sequence"/>
</dbReference>